<dbReference type="GeneID" id="83201502"/>
<accession>A0A9W9PBN4</accession>
<protein>
    <submittedName>
        <fullName evidence="1">Uncharacterized protein</fullName>
    </submittedName>
</protein>
<comment type="caution">
    <text evidence="1">The sequence shown here is derived from an EMBL/GenBank/DDBJ whole genome shotgun (WGS) entry which is preliminary data.</text>
</comment>
<keyword evidence="2" id="KW-1185">Reference proteome</keyword>
<evidence type="ECO:0000313" key="2">
    <source>
        <dbReference type="Proteomes" id="UP001150941"/>
    </source>
</evidence>
<dbReference type="Proteomes" id="UP001150941">
    <property type="component" value="Unassembled WGS sequence"/>
</dbReference>
<sequence>MGYPMQVSYHCQTKAERRLQHKKRKRKTRTLLYRNPYNMEAIIQLMRVVERALRLIEVLVNLAQRARGPIAATGGDAREVPPAQE</sequence>
<dbReference type="RefSeq" id="XP_058333202.1">
    <property type="nucleotide sequence ID" value="XM_058474199.1"/>
</dbReference>
<reference evidence="1" key="2">
    <citation type="journal article" date="2023" name="IMA Fungus">
        <title>Comparative genomic study of the Penicillium genus elucidates a diverse pangenome and 15 lateral gene transfer events.</title>
        <authorList>
            <person name="Petersen C."/>
            <person name="Sorensen T."/>
            <person name="Nielsen M.R."/>
            <person name="Sondergaard T.E."/>
            <person name="Sorensen J.L."/>
            <person name="Fitzpatrick D.A."/>
            <person name="Frisvad J.C."/>
            <person name="Nielsen K.L."/>
        </authorList>
    </citation>
    <scope>NUCLEOTIDE SEQUENCE</scope>
    <source>
        <strain evidence="1">IBT 19713</strain>
    </source>
</reference>
<organism evidence="1 2">
    <name type="scientific">Penicillium chermesinum</name>
    <dbReference type="NCBI Taxonomy" id="63820"/>
    <lineage>
        <taxon>Eukaryota</taxon>
        <taxon>Fungi</taxon>
        <taxon>Dikarya</taxon>
        <taxon>Ascomycota</taxon>
        <taxon>Pezizomycotina</taxon>
        <taxon>Eurotiomycetes</taxon>
        <taxon>Eurotiomycetidae</taxon>
        <taxon>Eurotiales</taxon>
        <taxon>Aspergillaceae</taxon>
        <taxon>Penicillium</taxon>
    </lineage>
</organism>
<reference evidence="1" key="1">
    <citation type="submission" date="2022-11" db="EMBL/GenBank/DDBJ databases">
        <authorList>
            <person name="Petersen C."/>
        </authorList>
    </citation>
    <scope>NUCLEOTIDE SEQUENCE</scope>
    <source>
        <strain evidence="1">IBT 19713</strain>
    </source>
</reference>
<dbReference type="AlphaFoldDB" id="A0A9W9PBN4"/>
<name>A0A9W9PBN4_9EURO</name>
<gene>
    <name evidence="1" type="ORF">N7468_004902</name>
</gene>
<evidence type="ECO:0000313" key="1">
    <source>
        <dbReference type="EMBL" id="KAJ5240283.1"/>
    </source>
</evidence>
<dbReference type="EMBL" id="JAPQKS010000003">
    <property type="protein sequence ID" value="KAJ5240283.1"/>
    <property type="molecule type" value="Genomic_DNA"/>
</dbReference>
<proteinExistence type="predicted"/>